<dbReference type="GO" id="GO:0015074">
    <property type="term" value="P:DNA integration"/>
    <property type="evidence" value="ECO:0007669"/>
    <property type="project" value="InterPro"/>
</dbReference>
<feature type="region of interest" description="Disordered" evidence="2">
    <location>
        <begin position="91"/>
        <end position="143"/>
    </location>
</feature>
<evidence type="ECO:0000256" key="1">
    <source>
        <dbReference type="ARBA" id="ARBA00023172"/>
    </source>
</evidence>
<feature type="domain" description="Tyr recombinase" evidence="3">
    <location>
        <begin position="8"/>
        <end position="75"/>
    </location>
</feature>
<evidence type="ECO:0000259" key="3">
    <source>
        <dbReference type="Pfam" id="PF00589"/>
    </source>
</evidence>
<sequence length="143" mass="15429">MTFLVTEYGKPFSDKGLGNKIRQWCDEAGLFHCSAHGLRKAGASIAAENGATSDQLKAIFGWTTSQQADLYTRAARRKKLAGASAKLLLPDRNENKSVPLGGSHSKEWDLETKDGQEKQVLAVNSGGPGGTRTPNQAVMSRRL</sequence>
<dbReference type="AlphaFoldDB" id="A0A1C3XYJ5"/>
<dbReference type="GO" id="GO:0006310">
    <property type="term" value="P:DNA recombination"/>
    <property type="evidence" value="ECO:0007669"/>
    <property type="project" value="UniProtKB-KW"/>
</dbReference>
<feature type="compositionally biased region" description="Polar residues" evidence="2">
    <location>
        <begin position="132"/>
        <end position="143"/>
    </location>
</feature>
<dbReference type="EMBL" id="FMAJ01000002">
    <property type="protein sequence ID" value="SCB57283.1"/>
    <property type="molecule type" value="Genomic_DNA"/>
</dbReference>
<dbReference type="InterPro" id="IPR011010">
    <property type="entry name" value="DNA_brk_join_enz"/>
</dbReference>
<protein>
    <submittedName>
        <fullName evidence="4">Phage integrase family protein</fullName>
    </submittedName>
</protein>
<evidence type="ECO:0000313" key="4">
    <source>
        <dbReference type="EMBL" id="SCB57283.1"/>
    </source>
</evidence>
<dbReference type="Pfam" id="PF00589">
    <property type="entry name" value="Phage_integrase"/>
    <property type="match status" value="1"/>
</dbReference>
<keyword evidence="1" id="KW-0233">DNA recombination</keyword>
<evidence type="ECO:0000256" key="2">
    <source>
        <dbReference type="SAM" id="MobiDB-lite"/>
    </source>
</evidence>
<organism evidence="4 5">
    <name type="scientific">Rhizobium aethiopicum</name>
    <dbReference type="NCBI Taxonomy" id="1138170"/>
    <lineage>
        <taxon>Bacteria</taxon>
        <taxon>Pseudomonadati</taxon>
        <taxon>Pseudomonadota</taxon>
        <taxon>Alphaproteobacteria</taxon>
        <taxon>Hyphomicrobiales</taxon>
        <taxon>Rhizobiaceae</taxon>
        <taxon>Rhizobium/Agrobacterium group</taxon>
        <taxon>Rhizobium</taxon>
    </lineage>
</organism>
<dbReference type="GO" id="GO:0003677">
    <property type="term" value="F:DNA binding"/>
    <property type="evidence" value="ECO:0007669"/>
    <property type="project" value="InterPro"/>
</dbReference>
<feature type="compositionally biased region" description="Basic and acidic residues" evidence="2">
    <location>
        <begin position="104"/>
        <end position="117"/>
    </location>
</feature>
<dbReference type="Proteomes" id="UP000198723">
    <property type="component" value="Unassembled WGS sequence"/>
</dbReference>
<name>A0A1C3XYJ5_9HYPH</name>
<dbReference type="SUPFAM" id="SSF56349">
    <property type="entry name" value="DNA breaking-rejoining enzymes"/>
    <property type="match status" value="1"/>
</dbReference>
<dbReference type="InterPro" id="IPR013762">
    <property type="entry name" value="Integrase-like_cat_sf"/>
</dbReference>
<dbReference type="InterPro" id="IPR002104">
    <property type="entry name" value="Integrase_catalytic"/>
</dbReference>
<accession>A0A1C3XYJ5</accession>
<dbReference type="Gene3D" id="1.10.443.10">
    <property type="entry name" value="Intergrase catalytic core"/>
    <property type="match status" value="1"/>
</dbReference>
<evidence type="ECO:0000313" key="5">
    <source>
        <dbReference type="Proteomes" id="UP000198723"/>
    </source>
</evidence>
<gene>
    <name evidence="4" type="ORF">GA0061105_102272</name>
</gene>
<proteinExistence type="predicted"/>
<dbReference type="STRING" id="1138170.GA0061105_102272"/>
<reference evidence="4 5" key="1">
    <citation type="submission" date="2016-08" db="EMBL/GenBank/DDBJ databases">
        <authorList>
            <person name="Seilhamer J.J."/>
        </authorList>
    </citation>
    <scope>NUCLEOTIDE SEQUENCE [LARGE SCALE GENOMIC DNA]</scope>
    <source>
        <strain evidence="4 5">HBR26</strain>
    </source>
</reference>